<feature type="non-terminal residue" evidence="3">
    <location>
        <position position="64"/>
    </location>
</feature>
<dbReference type="PANTHER" id="PTHR43725:SF53">
    <property type="entry name" value="UDP-ARABINOSE 4-EPIMERASE 1"/>
    <property type="match status" value="1"/>
</dbReference>
<dbReference type="InterPro" id="IPR036291">
    <property type="entry name" value="NAD(P)-bd_dom_sf"/>
</dbReference>
<name>A0A382WVN8_9ZZZZ</name>
<dbReference type="Gene3D" id="3.40.50.720">
    <property type="entry name" value="NAD(P)-binding Rossmann-like Domain"/>
    <property type="match status" value="1"/>
</dbReference>
<evidence type="ECO:0000256" key="1">
    <source>
        <dbReference type="ARBA" id="ARBA00007637"/>
    </source>
</evidence>
<dbReference type="EMBL" id="UINC01162596">
    <property type="protein sequence ID" value="SVD62435.1"/>
    <property type="molecule type" value="Genomic_DNA"/>
</dbReference>
<dbReference type="PANTHER" id="PTHR43725">
    <property type="entry name" value="UDP-GLUCOSE 4-EPIMERASE"/>
    <property type="match status" value="1"/>
</dbReference>
<gene>
    <name evidence="3" type="ORF">METZ01_LOCUS415289</name>
</gene>
<sequence length="64" mass="7197">MKYAVTGGAGFIGSHLVKNLVEHGDEIIVIDNLNTGKKKNIEKFSEKIDFFEVDIRDFNAIEDI</sequence>
<reference evidence="3" key="1">
    <citation type="submission" date="2018-05" db="EMBL/GenBank/DDBJ databases">
        <authorList>
            <person name="Lanie J.A."/>
            <person name="Ng W.-L."/>
            <person name="Kazmierczak K.M."/>
            <person name="Andrzejewski T.M."/>
            <person name="Davidsen T.M."/>
            <person name="Wayne K.J."/>
            <person name="Tettelin H."/>
            <person name="Glass J.I."/>
            <person name="Rusch D."/>
            <person name="Podicherti R."/>
            <person name="Tsui H.-C.T."/>
            <person name="Winkler M.E."/>
        </authorList>
    </citation>
    <scope>NUCLEOTIDE SEQUENCE</scope>
</reference>
<accession>A0A382WVN8</accession>
<feature type="domain" description="NAD-dependent epimerase/dehydratase" evidence="2">
    <location>
        <begin position="5"/>
        <end position="63"/>
    </location>
</feature>
<organism evidence="3">
    <name type="scientific">marine metagenome</name>
    <dbReference type="NCBI Taxonomy" id="408172"/>
    <lineage>
        <taxon>unclassified sequences</taxon>
        <taxon>metagenomes</taxon>
        <taxon>ecological metagenomes</taxon>
    </lineage>
</organism>
<dbReference type="SUPFAM" id="SSF51735">
    <property type="entry name" value="NAD(P)-binding Rossmann-fold domains"/>
    <property type="match status" value="1"/>
</dbReference>
<dbReference type="InterPro" id="IPR001509">
    <property type="entry name" value="Epimerase_deHydtase"/>
</dbReference>
<evidence type="ECO:0000313" key="3">
    <source>
        <dbReference type="EMBL" id="SVD62435.1"/>
    </source>
</evidence>
<dbReference type="Pfam" id="PF01370">
    <property type="entry name" value="Epimerase"/>
    <property type="match status" value="1"/>
</dbReference>
<dbReference type="AlphaFoldDB" id="A0A382WVN8"/>
<evidence type="ECO:0000259" key="2">
    <source>
        <dbReference type="Pfam" id="PF01370"/>
    </source>
</evidence>
<comment type="similarity">
    <text evidence="1">Belongs to the NAD(P)-dependent epimerase/dehydratase family.</text>
</comment>
<protein>
    <recommendedName>
        <fullName evidence="2">NAD-dependent epimerase/dehydratase domain-containing protein</fullName>
    </recommendedName>
</protein>
<proteinExistence type="inferred from homology"/>